<proteinExistence type="predicted"/>
<evidence type="ECO:0000313" key="1">
    <source>
        <dbReference type="EMBL" id="GAP44713.1"/>
    </source>
</evidence>
<dbReference type="OrthoDB" id="9808360at2"/>
<accession>A0A0S7C699</accession>
<dbReference type="InterPro" id="IPR036390">
    <property type="entry name" value="WH_DNA-bd_sf"/>
</dbReference>
<name>A0A0S7C699_9BACT</name>
<evidence type="ECO:0000313" key="2">
    <source>
        <dbReference type="Proteomes" id="UP000053091"/>
    </source>
</evidence>
<dbReference type="SUPFAM" id="SSF46785">
    <property type="entry name" value="Winged helix' DNA-binding domain"/>
    <property type="match status" value="1"/>
</dbReference>
<reference evidence="1" key="1">
    <citation type="journal article" date="2015" name="Genome Announc.">
        <title>Draft Genome Sequence of Bacteroidales Strain TBC1, a Novel Isolate from a Methanogenic Wastewater Treatment System.</title>
        <authorList>
            <person name="Tourlousse D.M."/>
            <person name="Matsuura N."/>
            <person name="Sun L."/>
            <person name="Toyonaga M."/>
            <person name="Kuroda K."/>
            <person name="Ohashi A."/>
            <person name="Cruz R."/>
            <person name="Yamaguchi T."/>
            <person name="Sekiguchi Y."/>
        </authorList>
    </citation>
    <scope>NUCLEOTIDE SEQUENCE [LARGE SCALE GENOMIC DNA]</scope>
    <source>
        <strain evidence="1">TBC1</strain>
    </source>
</reference>
<dbReference type="InterPro" id="IPR000944">
    <property type="entry name" value="Tscrpt_reg_Rrf2"/>
</dbReference>
<dbReference type="RefSeq" id="WP_062044473.1">
    <property type="nucleotide sequence ID" value="NZ_DF968183.1"/>
</dbReference>
<dbReference type="InterPro" id="IPR036388">
    <property type="entry name" value="WH-like_DNA-bd_sf"/>
</dbReference>
<dbReference type="EMBL" id="DF968183">
    <property type="protein sequence ID" value="GAP44713.1"/>
    <property type="molecule type" value="Genomic_DNA"/>
</dbReference>
<dbReference type="PROSITE" id="PS51197">
    <property type="entry name" value="HTH_RRF2_2"/>
    <property type="match status" value="1"/>
</dbReference>
<dbReference type="STRING" id="1678841.TBC1_12524"/>
<keyword evidence="2" id="KW-1185">Reference proteome</keyword>
<dbReference type="Gene3D" id="1.10.10.10">
    <property type="entry name" value="Winged helix-like DNA-binding domain superfamily/Winged helix DNA-binding domain"/>
    <property type="match status" value="1"/>
</dbReference>
<dbReference type="GO" id="GO:0005829">
    <property type="term" value="C:cytosol"/>
    <property type="evidence" value="ECO:0007669"/>
    <property type="project" value="TreeGrafter"/>
</dbReference>
<gene>
    <name evidence="1" type="ORF">TBC1_12524</name>
</gene>
<dbReference type="Pfam" id="PF02082">
    <property type="entry name" value="Rrf2"/>
    <property type="match status" value="1"/>
</dbReference>
<sequence>MVKVVHISEAASLAVHSMALIAGSKEMLNVNQIADLTHASRNHLAKVMQTLVKNNYLESVRGPKGGFTLKGDAAGITLLEIYELIEGTLEHKYCGIGDQKCPFRTCVFGGLADRFSREFTNYLRNTTLSQLI</sequence>
<dbReference type="PANTHER" id="PTHR33221:SF9">
    <property type="entry name" value="RRF2 FAMILY PROTEIN"/>
    <property type="match status" value="1"/>
</dbReference>
<dbReference type="AlphaFoldDB" id="A0A0S7C699"/>
<dbReference type="PANTHER" id="PTHR33221">
    <property type="entry name" value="WINGED HELIX-TURN-HELIX TRANSCRIPTIONAL REGULATOR, RRF2 FAMILY"/>
    <property type="match status" value="1"/>
</dbReference>
<dbReference type="NCBIfam" id="TIGR00738">
    <property type="entry name" value="rrf2_super"/>
    <property type="match status" value="1"/>
</dbReference>
<protein>
    <submittedName>
        <fullName evidence="1">Transcriptional regulator, BadM/Rrf2 family</fullName>
    </submittedName>
</protein>
<dbReference type="GO" id="GO:0003700">
    <property type="term" value="F:DNA-binding transcription factor activity"/>
    <property type="evidence" value="ECO:0007669"/>
    <property type="project" value="TreeGrafter"/>
</dbReference>
<organism evidence="1">
    <name type="scientific">Lentimicrobium saccharophilum</name>
    <dbReference type="NCBI Taxonomy" id="1678841"/>
    <lineage>
        <taxon>Bacteria</taxon>
        <taxon>Pseudomonadati</taxon>
        <taxon>Bacteroidota</taxon>
        <taxon>Bacteroidia</taxon>
        <taxon>Bacteroidales</taxon>
        <taxon>Lentimicrobiaceae</taxon>
        <taxon>Lentimicrobium</taxon>
    </lineage>
</organism>
<dbReference type="Proteomes" id="UP000053091">
    <property type="component" value="Unassembled WGS sequence"/>
</dbReference>